<reference evidence="4" key="1">
    <citation type="submission" date="2020-10" db="EMBL/GenBank/DDBJ databases">
        <title>Genome Sequence of Monilinia vaccinii-corymbosi Sheds Light on Mummy Berry Disease Infection of Blueberry and Mating Type.</title>
        <authorList>
            <person name="Yow A.G."/>
            <person name="Zhang Y."/>
            <person name="Bansal K."/>
            <person name="Eacker S.M."/>
            <person name="Sullivan S."/>
            <person name="Liachko I."/>
            <person name="Cubeta M.A."/>
            <person name="Rollins J.A."/>
            <person name="Ashrafi H."/>
        </authorList>
    </citation>
    <scope>NUCLEOTIDE SEQUENCE</scope>
    <source>
        <strain evidence="4">RL-1</strain>
    </source>
</reference>
<feature type="coiled-coil region" evidence="1">
    <location>
        <begin position="388"/>
        <end position="436"/>
    </location>
</feature>
<dbReference type="Pfam" id="PF08457">
    <property type="entry name" value="Sfi1"/>
    <property type="match status" value="1"/>
</dbReference>
<feature type="compositionally biased region" description="Polar residues" evidence="2">
    <location>
        <begin position="252"/>
        <end position="262"/>
    </location>
</feature>
<dbReference type="EMBL" id="CP063410">
    <property type="protein sequence ID" value="QSZ35889.1"/>
    <property type="molecule type" value="Genomic_DNA"/>
</dbReference>
<organism evidence="4 5">
    <name type="scientific">Monilinia vaccinii-corymbosi</name>
    <dbReference type="NCBI Taxonomy" id="61207"/>
    <lineage>
        <taxon>Eukaryota</taxon>
        <taxon>Fungi</taxon>
        <taxon>Dikarya</taxon>
        <taxon>Ascomycota</taxon>
        <taxon>Pezizomycotina</taxon>
        <taxon>Leotiomycetes</taxon>
        <taxon>Helotiales</taxon>
        <taxon>Sclerotiniaceae</taxon>
        <taxon>Monilinia</taxon>
    </lineage>
</organism>
<dbReference type="Proteomes" id="UP000672032">
    <property type="component" value="Chromosome 6"/>
</dbReference>
<feature type="region of interest" description="Disordered" evidence="2">
    <location>
        <begin position="123"/>
        <end position="192"/>
    </location>
</feature>
<feature type="compositionally biased region" description="Pro residues" evidence="2">
    <location>
        <begin position="1029"/>
        <end position="1038"/>
    </location>
</feature>
<feature type="region of interest" description="Disordered" evidence="2">
    <location>
        <begin position="1019"/>
        <end position="1050"/>
    </location>
</feature>
<dbReference type="GO" id="GO:0019902">
    <property type="term" value="F:phosphatase binding"/>
    <property type="evidence" value="ECO:0007669"/>
    <property type="project" value="TreeGrafter"/>
</dbReference>
<dbReference type="AlphaFoldDB" id="A0A8A3PLQ1"/>
<evidence type="ECO:0000313" key="5">
    <source>
        <dbReference type="Proteomes" id="UP000672032"/>
    </source>
</evidence>
<dbReference type="PANTHER" id="PTHR22028:SF9">
    <property type="entry name" value="SFI1 SPINDLE BODY DOMAIN-CONTAINING PROTEIN"/>
    <property type="match status" value="1"/>
</dbReference>
<evidence type="ECO:0000259" key="3">
    <source>
        <dbReference type="Pfam" id="PF08457"/>
    </source>
</evidence>
<sequence length="1108" mass="128391">MSPLSFPSTRDGAATSWFTTDEPYYTDDDLVILHNIVVRAQQILPTLPSRDRLPTNALFRSYYEILPRVGIDTDHDNRYARLLFKIGNLRDFNGTLFEKFEEVLSRRGITLEFDTDTHEYLRSSKGASTEAADNKESDTLYNDENEPALPRCNSESGVLDLEKAAQAQADEPKHKRNRSFSPLPLRPATPAKTNELKSFISEATRAVSPEPIPEPTPHPPRTTQKGREERGVNNVKNWLAASEDEPPRRRGTSVSTQGSIRSVNRHPERRAQRGRSSGRMPLHNITNEHQGTSDELTTTTEAAEAEEKYDSTDVIESKVSVDYLERRSAVIRTHYFGIFVTKKLLAWRDQAKERVARNAQLEAIASKQDKQALTGQAFSGWLEMFRERKEAKRQLQLAQEVAEKAEKAQLEAQQKLRAMEERYAKLERRAEKIRNDHLKQKAFTHWVETAREKVEITKVAERQMSRSRVFGAWKAQTEETERKNEENEEKARKFQLKKFLGRWEAKKEEIDAKSNMAAQVAKGNLLGRVFSKMGQEKKAAEFAQRVEQKNKQRALSAWVGKAQAVAEATQLAEDERLLNVVTKTMGTWKDKTEKQVALSENAERAAKTKKLGAAMRQWRREAQLAPAKKTVEASQKTRLLKTSLMTWKLHAQQEKQATEVDRGKIVREALTKWRHQTKLKRLQAISDDRAVAKAFKTWNLQTTLVVLQRHKKEEVKSACLEVWFDRAQDSRSRRWEREEKARRHDNKNVATYVLKQWYARMNDRAEIEAQAKDFQAPRILGRCLYSLREQLQRVERLNRMAKAANYFFTASNALKKWRDATAKSKREKRKVAYAKVRRNRKIYLAKDMFSRWREKAREKMALNEQAQEFAHNKTVIIGMNMFDQWRARTEEVAELEPLWKEMVTRKFFNRWKDRAWSLQALNIEATLDFQERRQTEALRKWSLRRIQTKAMANTAKEVHDKNTRKGHRKMFNHWRYRTAQQRPIVDIGTPPGTDTAENWSDFGEEVDMDEITRRLHERDPPHRTTISFDPPPLNPITPKPGYMATPSRRSQRVLAASARFHSTTPRAPLTTPLERHLRTGIYGSSMPNFRRGRSTLGMGGGFPDIPEG</sequence>
<feature type="compositionally biased region" description="Pro residues" evidence="2">
    <location>
        <begin position="210"/>
        <end position="220"/>
    </location>
</feature>
<dbReference type="OrthoDB" id="5215300at2759"/>
<dbReference type="InterPro" id="IPR013665">
    <property type="entry name" value="Sfi1_dom"/>
</dbReference>
<keyword evidence="5" id="KW-1185">Reference proteome</keyword>
<protein>
    <recommendedName>
        <fullName evidence="3">Sfi1 spindle body domain-containing protein</fullName>
    </recommendedName>
</protein>
<feature type="domain" description="Sfi1 spindle body" evidence="3">
    <location>
        <begin position="410"/>
        <end position="977"/>
    </location>
</feature>
<name>A0A8A3PLQ1_9HELO</name>
<gene>
    <name evidence="4" type="ORF">DSL72_007011</name>
</gene>
<dbReference type="InterPro" id="IPR052270">
    <property type="entry name" value="CACF_protein"/>
</dbReference>
<accession>A0A8A3PLQ1</accession>
<feature type="region of interest" description="Disordered" evidence="2">
    <location>
        <begin position="1082"/>
        <end position="1108"/>
    </location>
</feature>
<evidence type="ECO:0000256" key="1">
    <source>
        <dbReference type="SAM" id="Coils"/>
    </source>
</evidence>
<evidence type="ECO:0000313" key="4">
    <source>
        <dbReference type="EMBL" id="QSZ35889.1"/>
    </source>
</evidence>
<feature type="region of interest" description="Disordered" evidence="2">
    <location>
        <begin position="204"/>
        <end position="295"/>
    </location>
</feature>
<evidence type="ECO:0000256" key="2">
    <source>
        <dbReference type="SAM" id="MobiDB-lite"/>
    </source>
</evidence>
<proteinExistence type="predicted"/>
<feature type="compositionally biased region" description="Polar residues" evidence="2">
    <location>
        <begin position="284"/>
        <end position="295"/>
    </location>
</feature>
<keyword evidence="1" id="KW-0175">Coiled coil</keyword>
<dbReference type="PANTHER" id="PTHR22028">
    <property type="entry name" value="SFI1 SPINDLE BODY DOMAIN-CONTAINING PROTEIN-RELATED"/>
    <property type="match status" value="1"/>
</dbReference>